<dbReference type="FunFam" id="3.40.50.300:FF:000659">
    <property type="entry name" value="Deoxyguanosine kinase"/>
    <property type="match status" value="1"/>
</dbReference>
<evidence type="ECO:0000313" key="9">
    <source>
        <dbReference type="EMBL" id="KEO81131.1"/>
    </source>
</evidence>
<gene>
    <name evidence="9" type="ORF">EL26_22355</name>
</gene>
<feature type="domain" description="Deoxynucleoside kinase" evidence="8">
    <location>
        <begin position="7"/>
        <end position="205"/>
    </location>
</feature>
<dbReference type="PIRSF" id="PIRSF000705">
    <property type="entry name" value="DNK"/>
    <property type="match status" value="1"/>
</dbReference>
<dbReference type="PANTHER" id="PTHR10513">
    <property type="entry name" value="DEOXYNUCLEOSIDE KINASE"/>
    <property type="match status" value="1"/>
</dbReference>
<dbReference type="InterPro" id="IPR031314">
    <property type="entry name" value="DNK_dom"/>
</dbReference>
<comment type="caution">
    <text evidence="9">The sequence shown here is derived from an EMBL/GenBank/DDBJ whole genome shotgun (WGS) entry which is preliminary data.</text>
</comment>
<dbReference type="GO" id="GO:0005737">
    <property type="term" value="C:cytoplasm"/>
    <property type="evidence" value="ECO:0007669"/>
    <property type="project" value="TreeGrafter"/>
</dbReference>
<dbReference type="InterPro" id="IPR027417">
    <property type="entry name" value="P-loop_NTPase"/>
</dbReference>
<evidence type="ECO:0000256" key="7">
    <source>
        <dbReference type="PIRSR" id="PIRSR000705-3"/>
    </source>
</evidence>
<keyword evidence="5 7" id="KW-0067">ATP-binding</keyword>
<keyword evidence="2" id="KW-0808">Transferase</keyword>
<reference evidence="9 10" key="1">
    <citation type="journal article" date="2013" name="Int. J. Syst. Evol. Microbiol.">
        <title>Tumebacillus flagellatus sp. nov., an alpha-amylase/pullulanase-producing bacterium isolated from cassava wastewater.</title>
        <authorList>
            <person name="Wang Q."/>
            <person name="Xie N."/>
            <person name="Qin Y."/>
            <person name="Shen N."/>
            <person name="Zhu J."/>
            <person name="Mi H."/>
            <person name="Huang R."/>
        </authorList>
    </citation>
    <scope>NUCLEOTIDE SEQUENCE [LARGE SCALE GENOMIC DNA]</scope>
    <source>
        <strain evidence="9 10">GST4</strain>
    </source>
</reference>
<dbReference type="eggNOG" id="COG1428">
    <property type="taxonomic scope" value="Bacteria"/>
</dbReference>
<feature type="active site" description="Proton acceptor" evidence="6">
    <location>
        <position position="80"/>
    </location>
</feature>
<evidence type="ECO:0000256" key="5">
    <source>
        <dbReference type="ARBA" id="ARBA00022840"/>
    </source>
</evidence>
<comment type="similarity">
    <text evidence="1">Belongs to the DCK/DGK family.</text>
</comment>
<dbReference type="PANTHER" id="PTHR10513:SF46">
    <property type="entry name" value="DEOXYGUANOSINE KINASE"/>
    <property type="match status" value="1"/>
</dbReference>
<dbReference type="Proteomes" id="UP000027931">
    <property type="component" value="Unassembled WGS sequence"/>
</dbReference>
<feature type="binding site" evidence="7">
    <location>
        <begin position="186"/>
        <end position="188"/>
    </location>
    <ligand>
        <name>ATP</name>
        <dbReference type="ChEBI" id="CHEBI:30616"/>
    </ligand>
</feature>
<proteinExistence type="inferred from homology"/>
<dbReference type="Gene3D" id="3.40.50.300">
    <property type="entry name" value="P-loop containing nucleotide triphosphate hydrolases"/>
    <property type="match status" value="1"/>
</dbReference>
<dbReference type="SUPFAM" id="SSF52540">
    <property type="entry name" value="P-loop containing nucleoside triphosphate hydrolases"/>
    <property type="match status" value="1"/>
</dbReference>
<sequence length="214" mass="25083">MSSTQFITVEGPIGIGKTSLARAISARYGFQLLQEIVEENPFLGRFYENIEEWSFQTEMFFLCNRYKQLADISNDYLKQDRSVVSDYNIFKNTIFAHRTLHMGELDKYLKIYDILTSDMPKATLIIHLSASVETIMSRIAKRNREFETNMDPNYIRHLRDDYELFLSRYKLQNPDVPVLQLDGDKLDFVKNPGDLQYIFDQIDSILAKEQRSHA</sequence>
<dbReference type="OrthoDB" id="9776634at2"/>
<dbReference type="RefSeq" id="WP_038094036.1">
    <property type="nucleotide sequence ID" value="NZ_JMIR01000045.1"/>
</dbReference>
<evidence type="ECO:0000256" key="4">
    <source>
        <dbReference type="ARBA" id="ARBA00022777"/>
    </source>
</evidence>
<evidence type="ECO:0000256" key="1">
    <source>
        <dbReference type="ARBA" id="ARBA00007420"/>
    </source>
</evidence>
<name>A0A074LG00_9BACL</name>
<dbReference type="GO" id="GO:0019136">
    <property type="term" value="F:deoxynucleoside kinase activity"/>
    <property type="evidence" value="ECO:0007669"/>
    <property type="project" value="InterPro"/>
</dbReference>
<feature type="binding site" evidence="7">
    <location>
        <begin position="11"/>
        <end position="19"/>
    </location>
    <ligand>
        <name>ATP</name>
        <dbReference type="ChEBI" id="CHEBI:30616"/>
    </ligand>
</feature>
<evidence type="ECO:0000256" key="2">
    <source>
        <dbReference type="ARBA" id="ARBA00022679"/>
    </source>
</evidence>
<feature type="binding site" evidence="7">
    <location>
        <begin position="138"/>
        <end position="142"/>
    </location>
    <ligand>
        <name>ATP</name>
        <dbReference type="ChEBI" id="CHEBI:30616"/>
    </ligand>
</feature>
<evidence type="ECO:0000259" key="8">
    <source>
        <dbReference type="Pfam" id="PF01712"/>
    </source>
</evidence>
<dbReference type="AlphaFoldDB" id="A0A074LG00"/>
<protein>
    <submittedName>
        <fullName evidence="9">Deoxyguanosine kinase</fullName>
    </submittedName>
</protein>
<accession>A0A074LG00</accession>
<evidence type="ECO:0000256" key="3">
    <source>
        <dbReference type="ARBA" id="ARBA00022741"/>
    </source>
</evidence>
<dbReference type="Pfam" id="PF01712">
    <property type="entry name" value="dNK"/>
    <property type="match status" value="1"/>
</dbReference>
<dbReference type="GO" id="GO:0005524">
    <property type="term" value="F:ATP binding"/>
    <property type="evidence" value="ECO:0007669"/>
    <property type="project" value="UniProtKB-KW"/>
</dbReference>
<dbReference type="InterPro" id="IPR050566">
    <property type="entry name" value="Deoxyribonucleoside_kinase"/>
</dbReference>
<evidence type="ECO:0000313" key="10">
    <source>
        <dbReference type="Proteomes" id="UP000027931"/>
    </source>
</evidence>
<evidence type="ECO:0000256" key="6">
    <source>
        <dbReference type="PIRSR" id="PIRSR000705-1"/>
    </source>
</evidence>
<dbReference type="EMBL" id="JMIR01000045">
    <property type="protein sequence ID" value="KEO81131.1"/>
    <property type="molecule type" value="Genomic_DNA"/>
</dbReference>
<organism evidence="9 10">
    <name type="scientific">Tumebacillus flagellatus</name>
    <dbReference type="NCBI Taxonomy" id="1157490"/>
    <lineage>
        <taxon>Bacteria</taxon>
        <taxon>Bacillati</taxon>
        <taxon>Bacillota</taxon>
        <taxon>Bacilli</taxon>
        <taxon>Bacillales</taxon>
        <taxon>Alicyclobacillaceae</taxon>
        <taxon>Tumebacillus</taxon>
    </lineage>
</organism>
<keyword evidence="3 7" id="KW-0547">Nucleotide-binding</keyword>
<keyword evidence="10" id="KW-1185">Reference proteome</keyword>
<dbReference type="STRING" id="1157490.EL26_22355"/>
<dbReference type="InterPro" id="IPR002624">
    <property type="entry name" value="DCK/DGK"/>
</dbReference>
<dbReference type="CDD" id="cd01673">
    <property type="entry name" value="dNK"/>
    <property type="match status" value="1"/>
</dbReference>
<keyword evidence="4 9" id="KW-0418">Kinase</keyword>